<proteinExistence type="predicted"/>
<dbReference type="Proteomes" id="UP000438182">
    <property type="component" value="Unassembled WGS sequence"/>
</dbReference>
<sequence>MPDAAFARALARWAVAEPAAADLAGEVALPVGIASGALPDGGRAWFVFNWGWEPQALTLATAVADAVSGEHLAAGTEVSLPAWSTRTFIGR</sequence>
<evidence type="ECO:0000313" key="2">
    <source>
        <dbReference type="Proteomes" id="UP000438182"/>
    </source>
</evidence>
<dbReference type="AlphaFoldDB" id="A0A6I4P186"/>
<organism evidence="1 2">
    <name type="scientific">Agromyces seonyuensis</name>
    <dbReference type="NCBI Taxonomy" id="2662446"/>
    <lineage>
        <taxon>Bacteria</taxon>
        <taxon>Bacillati</taxon>
        <taxon>Actinomycetota</taxon>
        <taxon>Actinomycetes</taxon>
        <taxon>Micrococcales</taxon>
        <taxon>Microbacteriaceae</taxon>
        <taxon>Agromyces</taxon>
    </lineage>
</organism>
<protein>
    <recommendedName>
        <fullName evidence="3">Beta-galactosidase C-terminal domain-containing protein</fullName>
    </recommendedName>
</protein>
<gene>
    <name evidence="1" type="ORF">GB864_17660</name>
</gene>
<accession>A0A6I4P186</accession>
<evidence type="ECO:0008006" key="3">
    <source>
        <dbReference type="Google" id="ProtNLM"/>
    </source>
</evidence>
<name>A0A6I4P186_9MICO</name>
<comment type="caution">
    <text evidence="1">The sequence shown here is derived from an EMBL/GenBank/DDBJ whole genome shotgun (WGS) entry which is preliminary data.</text>
</comment>
<keyword evidence="2" id="KW-1185">Reference proteome</keyword>
<reference evidence="1 2" key="1">
    <citation type="submission" date="2019-12" db="EMBL/GenBank/DDBJ databases">
        <authorList>
            <person name="Kim Y.S."/>
        </authorList>
    </citation>
    <scope>NUCLEOTIDE SEQUENCE [LARGE SCALE GENOMIC DNA]</scope>
    <source>
        <strain evidence="1 2">MMS17-SY077</strain>
    </source>
</reference>
<dbReference type="EMBL" id="WSTA01000132">
    <property type="protein sequence ID" value="MWC00371.1"/>
    <property type="molecule type" value="Genomic_DNA"/>
</dbReference>
<evidence type="ECO:0000313" key="1">
    <source>
        <dbReference type="EMBL" id="MWC00371.1"/>
    </source>
</evidence>